<dbReference type="InterPro" id="IPR002376">
    <property type="entry name" value="Formyl_transf_N"/>
</dbReference>
<dbReference type="InterPro" id="IPR044074">
    <property type="entry name" value="PurU_ACT"/>
</dbReference>
<evidence type="ECO:0000259" key="5">
    <source>
        <dbReference type="PROSITE" id="PS51671"/>
    </source>
</evidence>
<dbReference type="EC" id="3.5.1.10" evidence="3 4"/>
<keyword evidence="7" id="KW-1185">Reference proteome</keyword>
<keyword evidence="2 3" id="KW-0378">Hydrolase</keyword>
<dbReference type="HAMAP" id="MF_01927">
    <property type="entry name" value="PurU"/>
    <property type="match status" value="1"/>
</dbReference>
<comment type="catalytic activity">
    <reaction evidence="3">
        <text>(6R)-10-formyltetrahydrofolate + H2O = (6S)-5,6,7,8-tetrahydrofolate + formate + H(+)</text>
        <dbReference type="Rhea" id="RHEA:19833"/>
        <dbReference type="ChEBI" id="CHEBI:15377"/>
        <dbReference type="ChEBI" id="CHEBI:15378"/>
        <dbReference type="ChEBI" id="CHEBI:15740"/>
        <dbReference type="ChEBI" id="CHEBI:57453"/>
        <dbReference type="ChEBI" id="CHEBI:195366"/>
        <dbReference type="EC" id="3.5.1.10"/>
    </reaction>
</comment>
<accession>A0ABW1J4I4</accession>
<dbReference type="InterPro" id="IPR045865">
    <property type="entry name" value="ACT-like_dom_sf"/>
</dbReference>
<dbReference type="InterPro" id="IPR041729">
    <property type="entry name" value="Formyl-FH4-Hydrolase_C"/>
</dbReference>
<dbReference type="CDD" id="cd04875">
    <property type="entry name" value="ACT_F4HF-DF"/>
    <property type="match status" value="1"/>
</dbReference>
<dbReference type="Gene3D" id="3.30.70.260">
    <property type="match status" value="1"/>
</dbReference>
<feature type="domain" description="ACT" evidence="5">
    <location>
        <begin position="22"/>
        <end position="97"/>
    </location>
</feature>
<comment type="pathway">
    <text evidence="3">Purine metabolism; IMP biosynthesis via de novo pathway; formate from 10-formyl-5,6,7,8-tetrahydrofolate: step 1/1.</text>
</comment>
<evidence type="ECO:0000256" key="3">
    <source>
        <dbReference type="HAMAP-Rule" id="MF_01927"/>
    </source>
</evidence>
<dbReference type="RefSeq" id="WP_379586277.1">
    <property type="nucleotide sequence ID" value="NZ_JBHSQW010000034.1"/>
</dbReference>
<dbReference type="EMBL" id="JBHSQW010000034">
    <property type="protein sequence ID" value="MFC5995741.1"/>
    <property type="molecule type" value="Genomic_DNA"/>
</dbReference>
<dbReference type="Pfam" id="PF01842">
    <property type="entry name" value="ACT"/>
    <property type="match status" value="1"/>
</dbReference>
<dbReference type="Proteomes" id="UP001596302">
    <property type="component" value="Unassembled WGS sequence"/>
</dbReference>
<sequence length="301" mass="32877">MRSGRADGARAVEREPTADIGRLLVSCADGPGIVASITAFLHARGANIIQSDQYSTDPVGGRFFMRVVFHLPGLAERLGALECEFGGEVAERLGLNFQLRSAAAPKRVALFVSRFDHCLLDLLWRWERGELPIDVVQVVSNHLDLADAVAGFGVPYAHVPVTKATKAEAERQELELLAGRVDFIVLARYMQILTKSFLDELGVPAINIHHSFLPAFAGAGPYERAKARGVKLVGATAHYVTEDLDEGPIIDQDVARISHRDDVTDITRRGADIERTVLSRAVAWHAEDRVLLNGHTTVVFG</sequence>
<evidence type="ECO:0000256" key="2">
    <source>
        <dbReference type="ARBA" id="ARBA00022801"/>
    </source>
</evidence>
<keyword evidence="3" id="KW-0658">Purine biosynthesis</keyword>
<reference evidence="7" key="1">
    <citation type="journal article" date="2019" name="Int. J. Syst. Evol. Microbiol.">
        <title>The Global Catalogue of Microorganisms (GCM) 10K type strain sequencing project: providing services to taxonomists for standard genome sequencing and annotation.</title>
        <authorList>
            <consortium name="The Broad Institute Genomics Platform"/>
            <consortium name="The Broad Institute Genome Sequencing Center for Infectious Disease"/>
            <person name="Wu L."/>
            <person name="Ma J."/>
        </authorList>
    </citation>
    <scope>NUCLEOTIDE SEQUENCE [LARGE SCALE GENOMIC DNA]</scope>
    <source>
        <strain evidence="7">CCM 8391</strain>
    </source>
</reference>
<dbReference type="Pfam" id="PF00551">
    <property type="entry name" value="Formyl_trans_N"/>
    <property type="match status" value="1"/>
</dbReference>
<feature type="active site" evidence="3">
    <location>
        <position position="245"/>
    </location>
</feature>
<comment type="similarity">
    <text evidence="3">Belongs to the PurU family.</text>
</comment>
<proteinExistence type="inferred from homology"/>
<dbReference type="InterPro" id="IPR002912">
    <property type="entry name" value="ACT_dom"/>
</dbReference>
<dbReference type="NCBIfam" id="NF004684">
    <property type="entry name" value="PRK06027.1"/>
    <property type="match status" value="1"/>
</dbReference>
<dbReference type="GO" id="GO:0008864">
    <property type="term" value="F:formyltetrahydrofolate deformylase activity"/>
    <property type="evidence" value="ECO:0007669"/>
    <property type="project" value="UniProtKB-EC"/>
</dbReference>
<dbReference type="InterPro" id="IPR036477">
    <property type="entry name" value="Formyl_transf_N_sf"/>
</dbReference>
<gene>
    <name evidence="3 6" type="primary">purU</name>
    <name evidence="6" type="ORF">ACFQE5_16130</name>
</gene>
<dbReference type="InterPro" id="IPR004810">
    <property type="entry name" value="PurU"/>
</dbReference>
<comment type="caution">
    <text evidence="6">The sequence shown here is derived from an EMBL/GenBank/DDBJ whole genome shotgun (WGS) entry which is preliminary data.</text>
</comment>
<dbReference type="PROSITE" id="PS51671">
    <property type="entry name" value="ACT"/>
    <property type="match status" value="1"/>
</dbReference>
<dbReference type="NCBIfam" id="TIGR00655">
    <property type="entry name" value="PurU"/>
    <property type="match status" value="1"/>
</dbReference>
<dbReference type="Gene3D" id="3.40.50.170">
    <property type="entry name" value="Formyl transferase, N-terminal domain"/>
    <property type="match status" value="1"/>
</dbReference>
<dbReference type="PANTHER" id="PTHR42706">
    <property type="entry name" value="FORMYLTETRAHYDROFOLATE DEFORMYLASE"/>
    <property type="match status" value="1"/>
</dbReference>
<evidence type="ECO:0000256" key="1">
    <source>
        <dbReference type="ARBA" id="ARBA00022563"/>
    </source>
</evidence>
<dbReference type="CDD" id="cd08648">
    <property type="entry name" value="FMT_core_Formyl-FH4-Hydrolase_C"/>
    <property type="match status" value="1"/>
</dbReference>
<dbReference type="SUPFAM" id="SSF55021">
    <property type="entry name" value="ACT-like"/>
    <property type="match status" value="1"/>
</dbReference>
<dbReference type="PRINTS" id="PR01575">
    <property type="entry name" value="FFH4HYDRLASE"/>
</dbReference>
<protein>
    <recommendedName>
        <fullName evidence="3 4">Formyltetrahydrofolate deformylase</fullName>
        <ecNumber evidence="3 4">3.5.1.10</ecNumber>
    </recommendedName>
    <alternativeName>
        <fullName evidence="3">Formyl-FH(4) hydrolase</fullName>
    </alternativeName>
</protein>
<name>A0ABW1J4I4_9PSEU</name>
<keyword evidence="1 3" id="KW-0554">One-carbon metabolism</keyword>
<dbReference type="PANTHER" id="PTHR42706:SF1">
    <property type="entry name" value="FORMYLTETRAHYDROFOLATE DEFORMYLASE 2, MITOCHONDRIAL"/>
    <property type="match status" value="1"/>
</dbReference>
<comment type="function">
    <text evidence="3">Catalyzes the hydrolysis of 10-formyltetrahydrofolate (formyl-FH4) to formate and tetrahydrofolate (FH4).</text>
</comment>
<evidence type="ECO:0000313" key="6">
    <source>
        <dbReference type="EMBL" id="MFC5995741.1"/>
    </source>
</evidence>
<dbReference type="SUPFAM" id="SSF53328">
    <property type="entry name" value="Formyltransferase"/>
    <property type="match status" value="1"/>
</dbReference>
<evidence type="ECO:0000256" key="4">
    <source>
        <dbReference type="NCBIfam" id="TIGR00655"/>
    </source>
</evidence>
<evidence type="ECO:0000313" key="7">
    <source>
        <dbReference type="Proteomes" id="UP001596302"/>
    </source>
</evidence>
<organism evidence="6 7">
    <name type="scientific">Pseudonocardia hispaniensis</name>
    <dbReference type="NCBI Taxonomy" id="904933"/>
    <lineage>
        <taxon>Bacteria</taxon>
        <taxon>Bacillati</taxon>
        <taxon>Actinomycetota</taxon>
        <taxon>Actinomycetes</taxon>
        <taxon>Pseudonocardiales</taxon>
        <taxon>Pseudonocardiaceae</taxon>
        <taxon>Pseudonocardia</taxon>
    </lineage>
</organism>
<dbReference type="PIRSF" id="PIRSF036480">
    <property type="entry name" value="FormyFH4_hydr"/>
    <property type="match status" value="1"/>
</dbReference>